<organism evidence="10 12">
    <name type="scientific">Volvox reticuliferus</name>
    <dbReference type="NCBI Taxonomy" id="1737510"/>
    <lineage>
        <taxon>Eukaryota</taxon>
        <taxon>Viridiplantae</taxon>
        <taxon>Chlorophyta</taxon>
        <taxon>core chlorophytes</taxon>
        <taxon>Chlorophyceae</taxon>
        <taxon>CS clade</taxon>
        <taxon>Chlamydomonadales</taxon>
        <taxon>Volvocaceae</taxon>
        <taxon>Volvox</taxon>
    </lineage>
</organism>
<feature type="compositionally biased region" description="Basic and acidic residues" evidence="8">
    <location>
        <begin position="911"/>
        <end position="925"/>
    </location>
</feature>
<evidence type="ECO:0000256" key="8">
    <source>
        <dbReference type="SAM" id="MobiDB-lite"/>
    </source>
</evidence>
<comment type="function">
    <text evidence="7">Component of the Mediator complex, a coactivator involved in the regulated transcription of nearly all RNA polymerase II-dependent genes. Mediator functions as a bridge to convey information from gene-specific regulatory proteins to the basal RNA polymerase II transcription machinery. Mediator is recruited to promoters by direct interactions with regulatory proteins and serves as a scaffold for the assembly of a functional preinitiation complex with RNA polymerase II and the general transcription factors.</text>
</comment>
<protein>
    <recommendedName>
        <fullName evidence="7">Mediator of RNA polymerase II transcription subunit 14</fullName>
    </recommendedName>
    <alternativeName>
        <fullName evidence="7">Mediator complex subunit 14</fullName>
    </alternativeName>
</protein>
<feature type="domain" description="Mediator complex subunit MED14 N-terminal" evidence="9">
    <location>
        <begin position="39"/>
        <end position="211"/>
    </location>
</feature>
<dbReference type="EMBL" id="BNCQ01000042">
    <property type="protein sequence ID" value="GIM12253.1"/>
    <property type="molecule type" value="Genomic_DNA"/>
</dbReference>
<dbReference type="GO" id="GO:0003712">
    <property type="term" value="F:transcription coregulator activity"/>
    <property type="evidence" value="ECO:0007669"/>
    <property type="project" value="UniProtKB-UniRule"/>
</dbReference>
<feature type="region of interest" description="Disordered" evidence="8">
    <location>
        <begin position="320"/>
        <end position="343"/>
    </location>
</feature>
<dbReference type="InterPro" id="IPR055122">
    <property type="entry name" value="Med14_N"/>
</dbReference>
<comment type="subunit">
    <text evidence="7">Component of the Mediator complex.</text>
</comment>
<feature type="region of interest" description="Disordered" evidence="8">
    <location>
        <begin position="1477"/>
        <end position="1555"/>
    </location>
</feature>
<feature type="compositionally biased region" description="Gly residues" evidence="8">
    <location>
        <begin position="1295"/>
        <end position="1317"/>
    </location>
</feature>
<evidence type="ECO:0000256" key="7">
    <source>
        <dbReference type="RuleBase" id="RU365082"/>
    </source>
</evidence>
<sequence length="1800" mass="186845">MEAPGPLRGAQPSLELQKLLADIFDNVLFDFIKLSQPDNSGPADRESADQRKYRLLQHLHGTRQQLLRALALLNWKPWKVLNELVDHDRVLDIASSHVRTMTEVVQQMRQQAVGRIMAGSYLNMYDVNTALEVLTTGTYQELPSIILQRPPLFQPPPASAPRQRARLAHVTHLIRARLVQVLLPPGLKVVSVSNGTAVLQAEGLYEAKLTLVPSEPLLGVDAQETATSGAAATAAAVAGEAGGPGYTWTVAGATAAADPVAAAAASQRWKWRLIHFVLAIGVSFYDPRQPGQILNTCNFHMVLAADNAAYLRRHRQGAKATGSTLSESTATPGASGLQLPAAAGSAGGGSSSLAAAVRRAEDDEIGAPLAVMHAILTDVAGRLLADELAAAARALAAPGSRWHGHITVKPSQLLHPGIRIEYWTQAPPLLSHRALPPPEPGGDWRSVKPGPPYLELGMGEGGCVEILNSPSSLHKPVSVSKLRLDTFRVNVEEVLMRAANMSSQYQLLQIRQELKVILAEAIGKRVPMPTLRLSSIARQLWCRDGCAPQSPGTEDDEQQTDKHAQAQPPSQHTRDNEAAGLPVGAHSIAGDSHGTAVPMDVDTAPSAAAVAASEGGGSAMAAPPSRILPPTAPPPEVSGLLARGAPEEEIAGALVVLSAPVLEYLVSGTTELKIGKHLFSGRLTLRPGQDERDEGSLDHAATIAMNEDYVNQAAAAAYNSGLVESYPAWRALKEACNALCHVLQRTHTSTDATHFIQAARRASLHISRLPHGMLEAFTATAPGLAIEPRPRDKVATWSLQSVPFPPNFPPLETVAPDTLPLRVPQCVTFFFQSRLSLSSPHVLIMCSCNKQLMPIKVLSCIPVPASTYHLPEHVVAAYMAVSTAAHGSSGNALHSPHGGGNSPRGAANGHDGSRHSPEASPRRESLGAAAAGVRSTGVAACTGVLRPNEGSDAVAAVAAGAGQASDVPSLPSGGASSPPHSHSYSQSQGRVPSSGTAVSGVYPPRGVSGFTAAVGGGAGVSGRPTGQQVAVMIAQQQLSSVVRWCRRRMVWEVLLVQLKAVGATFTEVCNPPCQRVRVTSVAGTALPCHIIRRRGLAPARIGPTCLELELGPDASAGQITARLYGRFLCSPACAPLDVMDAAVGGSGKVCSIATGPAGFVLEEQAAIPASAQRSGNASSEMGLVCLRRQYCLERGESALTMVQEVSAVIRMQALLARLEMTARPIASSPQGRGVQAQRLAVLSPPQPPSAVATAQLVGLDGPGRPLQLWNQQSQYPQQQQASVAAGTCMHKPGSGEVGDGGQPRGVYGGGGGGGAGGYQSLQPAAKRIKTEQGYSPPGHAGTDAYINGGWGSWQQQQQQMQQPGQGFEPSSGLPNGLPDGHAKGAGHGPARSAPKPGGAGGGEAAPAPLSGLTWHWPLVGTLTLEEYGCSTATLRVTPCTAGPRQGPSLAADAGPTAAMPPPPLLLQITWAPRDVRDSFSGATTSTSTPAPTPGGIISIPPQLSPSPAPGGGGTLAQSNVPAAAVTPPTQPYLPGMLPPDAAARPTRQGPSRATGEPFGSLFSDLVLCTIHCSSGHSLPPGYLQVLEELAEGGEEGKLLDAVAVAAWPVAGFCAALKPPVLSRYGLVHDVDVQMTMQQPPYCLRIVCRKRGPGGGGSGPVLVDLICQAVGRSYLRVSSPMNSSSVQQQQQQGPGVDAVGGPLERQNLTGGSTVKAESGTAGAGAGPDASSPCQVILTSVQQLAASRLGNRVHVSVGGRVAVYTGIGQRPAAVPGPSAPLWLLVPQDCVQQAVELVYSALC</sequence>
<feature type="compositionally biased region" description="Low complexity" evidence="8">
    <location>
        <begin position="333"/>
        <end position="343"/>
    </location>
</feature>
<feature type="compositionally biased region" description="Low complexity" evidence="8">
    <location>
        <begin position="1352"/>
        <end position="1366"/>
    </location>
</feature>
<dbReference type="GO" id="GO:0016592">
    <property type="term" value="C:mediator complex"/>
    <property type="evidence" value="ECO:0007669"/>
    <property type="project" value="UniProtKB-UniRule"/>
</dbReference>
<dbReference type="GO" id="GO:0006357">
    <property type="term" value="P:regulation of transcription by RNA polymerase II"/>
    <property type="evidence" value="ECO:0007669"/>
    <property type="project" value="InterPro"/>
</dbReference>
<keyword evidence="5 7" id="KW-0804">Transcription</keyword>
<evidence type="ECO:0000256" key="3">
    <source>
        <dbReference type="ARBA" id="ARBA00023015"/>
    </source>
</evidence>
<keyword evidence="12" id="KW-1185">Reference proteome</keyword>
<name>A0A8J4CQX1_9CHLO</name>
<proteinExistence type="inferred from homology"/>
<dbReference type="InterPro" id="IPR013947">
    <property type="entry name" value="Mediator_Med14"/>
</dbReference>
<evidence type="ECO:0000256" key="2">
    <source>
        <dbReference type="ARBA" id="ARBA00007813"/>
    </source>
</evidence>
<comment type="caution">
    <text evidence="10">The sequence shown here is derived from an EMBL/GenBank/DDBJ whole genome shotgun (WGS) entry which is preliminary data.</text>
</comment>
<feature type="region of interest" description="Disordered" evidence="8">
    <location>
        <begin position="964"/>
        <end position="999"/>
    </location>
</feature>
<dbReference type="Proteomes" id="UP000722791">
    <property type="component" value="Unassembled WGS sequence"/>
</dbReference>
<reference evidence="10" key="1">
    <citation type="journal article" date="2021" name="Proc. Natl. Acad. Sci. U.S.A.">
        <title>Three genomes in the algal genus Volvox reveal the fate of a haploid sex-determining region after a transition to homothallism.</title>
        <authorList>
            <person name="Yamamoto K."/>
            <person name="Hamaji T."/>
            <person name="Kawai-Toyooka H."/>
            <person name="Matsuzaki R."/>
            <person name="Takahashi F."/>
            <person name="Nishimura Y."/>
            <person name="Kawachi M."/>
            <person name="Noguchi H."/>
            <person name="Minakuchi Y."/>
            <person name="Umen J.G."/>
            <person name="Toyoda A."/>
            <person name="Nozaki H."/>
        </authorList>
    </citation>
    <scope>NUCLEOTIDE SEQUENCE</scope>
    <source>
        <strain evidence="11">NIES-3785</strain>
        <strain evidence="10">NIES-3786</strain>
    </source>
</reference>
<feature type="region of interest" description="Disordered" evidence="8">
    <location>
        <begin position="1679"/>
        <end position="1728"/>
    </location>
</feature>
<keyword evidence="4 7" id="KW-0010">Activator</keyword>
<dbReference type="EMBL" id="BNCP01000037">
    <property type="protein sequence ID" value="GIL86779.1"/>
    <property type="molecule type" value="Genomic_DNA"/>
</dbReference>
<keyword evidence="3 7" id="KW-0805">Transcription regulation</keyword>
<evidence type="ECO:0000256" key="4">
    <source>
        <dbReference type="ARBA" id="ARBA00023159"/>
    </source>
</evidence>
<dbReference type="PANTHER" id="PTHR12809">
    <property type="entry name" value="MEDIATOR COMPLEX SUBUNIT"/>
    <property type="match status" value="1"/>
</dbReference>
<accession>A0A8J4CQX1</accession>
<feature type="compositionally biased region" description="Polar residues" evidence="8">
    <location>
        <begin position="321"/>
        <end position="332"/>
    </location>
</feature>
<evidence type="ECO:0000256" key="6">
    <source>
        <dbReference type="ARBA" id="ARBA00023242"/>
    </source>
</evidence>
<feature type="compositionally biased region" description="Low complexity" evidence="8">
    <location>
        <begin position="1679"/>
        <end position="1701"/>
    </location>
</feature>
<feature type="region of interest" description="Disordered" evidence="8">
    <location>
        <begin position="887"/>
        <end position="931"/>
    </location>
</feature>
<feature type="compositionally biased region" description="Low complexity" evidence="8">
    <location>
        <begin position="1480"/>
        <end position="1501"/>
    </location>
</feature>
<feature type="region of interest" description="Disordered" evidence="8">
    <location>
        <begin position="547"/>
        <end position="578"/>
    </location>
</feature>
<keyword evidence="6 7" id="KW-0539">Nucleus</keyword>
<evidence type="ECO:0000313" key="12">
    <source>
        <dbReference type="Proteomes" id="UP000747110"/>
    </source>
</evidence>
<gene>
    <name evidence="10" type="ORF">Vretifemale_15013</name>
    <name evidence="11" type="ORF">Vretimale_15634</name>
</gene>
<comment type="similarity">
    <text evidence="2 7">Belongs to the Mediator complex subunit 14 family.</text>
</comment>
<evidence type="ECO:0000256" key="5">
    <source>
        <dbReference type="ARBA" id="ARBA00023163"/>
    </source>
</evidence>
<comment type="subcellular location">
    <subcellularLocation>
        <location evidence="1 7">Nucleus</location>
    </subcellularLocation>
</comment>
<dbReference type="PANTHER" id="PTHR12809:SF2">
    <property type="entry name" value="MEDIATOR OF RNA POLYMERASE II TRANSCRIPTION SUBUNIT 14"/>
    <property type="match status" value="1"/>
</dbReference>
<dbReference type="Proteomes" id="UP000747110">
    <property type="component" value="Unassembled WGS sequence"/>
</dbReference>
<dbReference type="GO" id="GO:0070847">
    <property type="term" value="C:core mediator complex"/>
    <property type="evidence" value="ECO:0007669"/>
    <property type="project" value="TreeGrafter"/>
</dbReference>
<feature type="region of interest" description="Disordered" evidence="8">
    <location>
        <begin position="1290"/>
        <end position="1406"/>
    </location>
</feature>
<dbReference type="Pfam" id="PF08638">
    <property type="entry name" value="Med14"/>
    <property type="match status" value="1"/>
</dbReference>
<evidence type="ECO:0000259" key="9">
    <source>
        <dbReference type="Pfam" id="PF08638"/>
    </source>
</evidence>
<evidence type="ECO:0000256" key="1">
    <source>
        <dbReference type="ARBA" id="ARBA00004123"/>
    </source>
</evidence>
<feature type="compositionally biased region" description="Low complexity" evidence="8">
    <location>
        <begin position="964"/>
        <end position="988"/>
    </location>
</feature>
<dbReference type="OrthoDB" id="536354at2759"/>
<evidence type="ECO:0000313" key="10">
    <source>
        <dbReference type="EMBL" id="GIL86779.1"/>
    </source>
</evidence>
<evidence type="ECO:0000313" key="11">
    <source>
        <dbReference type="EMBL" id="GIM12253.1"/>
    </source>
</evidence>